<keyword evidence="5 12" id="KW-0999">Mitochondrion inner membrane</keyword>
<dbReference type="Proteomes" id="UP000186303">
    <property type="component" value="Chromosome 4"/>
</dbReference>
<dbReference type="GO" id="GO:0001405">
    <property type="term" value="C:PAM complex, Tim23 associated import motor"/>
    <property type="evidence" value="ECO:0007669"/>
    <property type="project" value="UniProtKB-UniRule"/>
</dbReference>
<dbReference type="OrthoDB" id="5970083at2759"/>
<evidence type="ECO:0000313" key="14">
    <source>
        <dbReference type="Proteomes" id="UP000186303"/>
    </source>
</evidence>
<feature type="transmembrane region" description="Helical" evidence="12">
    <location>
        <begin position="57"/>
        <end position="78"/>
    </location>
</feature>
<evidence type="ECO:0000256" key="10">
    <source>
        <dbReference type="ARBA" id="ARBA00023128"/>
    </source>
</evidence>
<evidence type="ECO:0000256" key="5">
    <source>
        <dbReference type="ARBA" id="ARBA00022792"/>
    </source>
</evidence>
<keyword evidence="3 12" id="KW-0813">Transport</keyword>
<evidence type="ECO:0000256" key="11">
    <source>
        <dbReference type="ARBA" id="ARBA00023136"/>
    </source>
</evidence>
<keyword evidence="9 12" id="KW-0811">Translocation</keyword>
<keyword evidence="4 12" id="KW-0812">Transmembrane</keyword>
<dbReference type="STRING" id="1230383.A0A1M8A7R0"/>
<comment type="similarity">
    <text evidence="2 12">Belongs to the PAM17 family.</text>
</comment>
<gene>
    <name evidence="13" type="ORF">MSYG_2797</name>
</gene>
<dbReference type="GO" id="GO:0030150">
    <property type="term" value="P:protein import into mitochondrial matrix"/>
    <property type="evidence" value="ECO:0007669"/>
    <property type="project" value="UniProtKB-UniRule"/>
</dbReference>
<dbReference type="OMA" id="MIFGFDP"/>
<dbReference type="PANTHER" id="PTHR28021">
    <property type="entry name" value="PRESEQUENCE TRANSLOCATED-ASSOCIATED MOTOR SUBUNIT PAM17, MITOCHONDRIAL"/>
    <property type="match status" value="1"/>
</dbReference>
<evidence type="ECO:0000256" key="8">
    <source>
        <dbReference type="ARBA" id="ARBA00022989"/>
    </source>
</evidence>
<name>A0A1M8A7R0_MALS4</name>
<organism evidence="13 14">
    <name type="scientific">Malassezia sympodialis (strain ATCC 42132)</name>
    <name type="common">Atopic eczema-associated yeast</name>
    <dbReference type="NCBI Taxonomy" id="1230383"/>
    <lineage>
        <taxon>Eukaryota</taxon>
        <taxon>Fungi</taxon>
        <taxon>Dikarya</taxon>
        <taxon>Basidiomycota</taxon>
        <taxon>Ustilaginomycotina</taxon>
        <taxon>Malasseziomycetes</taxon>
        <taxon>Malasseziales</taxon>
        <taxon>Malasseziaceae</taxon>
        <taxon>Malassezia</taxon>
    </lineage>
</organism>
<dbReference type="InterPro" id="IPR013875">
    <property type="entry name" value="Pam17"/>
</dbReference>
<keyword evidence="8 12" id="KW-1133">Transmembrane helix</keyword>
<comment type="subunit">
    <text evidence="12">Component of the PAM complex.</text>
</comment>
<protein>
    <recommendedName>
        <fullName evidence="12">Presequence translocated-associated motor subunit PAM17</fullName>
    </recommendedName>
</protein>
<reference evidence="14" key="1">
    <citation type="journal article" date="2017" name="Nucleic Acids Res.">
        <title>Proteogenomics produces comprehensive and highly accurate protein-coding gene annotation in a complete genome assembly of Malassezia sympodialis.</title>
        <authorList>
            <person name="Zhu Y."/>
            <person name="Engstroem P.G."/>
            <person name="Tellgren-Roth C."/>
            <person name="Baudo C.D."/>
            <person name="Kennell J.C."/>
            <person name="Sun S."/>
            <person name="Billmyre R.B."/>
            <person name="Schroeder M.S."/>
            <person name="Andersson A."/>
            <person name="Holm T."/>
            <person name="Sigurgeirsson B."/>
            <person name="Wu G."/>
            <person name="Sankaranarayanan S.R."/>
            <person name="Siddharthan R."/>
            <person name="Sanyal K."/>
            <person name="Lundeberg J."/>
            <person name="Nystedt B."/>
            <person name="Boekhout T."/>
            <person name="Dawson T.L. Jr."/>
            <person name="Heitman J."/>
            <person name="Scheynius A."/>
            <person name="Lehtioe J."/>
        </authorList>
    </citation>
    <scope>NUCLEOTIDE SEQUENCE [LARGE SCALE GENOMIC DNA]</scope>
    <source>
        <strain evidence="14">ATCC 42132</strain>
    </source>
</reference>
<keyword evidence="7" id="KW-0809">Transit peptide</keyword>
<comment type="subcellular location">
    <subcellularLocation>
        <location evidence="1 12">Mitochondrion inner membrane</location>
        <topology evidence="1 12">Multi-pass membrane protein</topology>
    </subcellularLocation>
</comment>
<dbReference type="AlphaFoldDB" id="A0A1M8A7R0"/>
<keyword evidence="6 12" id="KW-0653">Protein transport</keyword>
<dbReference type="VEuPathDB" id="FungiDB:MSYG_2797"/>
<evidence type="ECO:0000313" key="13">
    <source>
        <dbReference type="EMBL" id="SHO78451.1"/>
    </source>
</evidence>
<keyword evidence="14" id="KW-1185">Reference proteome</keyword>
<feature type="transmembrane region" description="Helical" evidence="12">
    <location>
        <begin position="98"/>
        <end position="124"/>
    </location>
</feature>
<keyword evidence="11 12" id="KW-0472">Membrane</keyword>
<evidence type="ECO:0000256" key="2">
    <source>
        <dbReference type="ARBA" id="ARBA00006837"/>
    </source>
</evidence>
<evidence type="ECO:0000256" key="4">
    <source>
        <dbReference type="ARBA" id="ARBA00022692"/>
    </source>
</evidence>
<dbReference type="PANTHER" id="PTHR28021:SF1">
    <property type="entry name" value="PRESEQUENCE TRANSLOCATED-ASSOCIATED MOTOR SUBUNIT PAM17, MITOCHONDRIAL"/>
    <property type="match status" value="1"/>
</dbReference>
<sequence>MLHQYNMWLVRSNARALAGWRGVSNLTTCGFSTKCPDTSKNLLPWDTYLRLRRQRRIAGLVATVPTMLFSAIASGSYFMTIEIDPSQTLGGIDPFFLYLGATTACTGLGWLVGPSIGFSIWSLFHRSKAAQMTRRDKEFYAHIRKMRADPTRQVVHNPVPDYYGEKIGSLHQYRQWLRDQHIFRRKASHGLKDIE</sequence>
<evidence type="ECO:0000256" key="7">
    <source>
        <dbReference type="ARBA" id="ARBA00022946"/>
    </source>
</evidence>
<evidence type="ECO:0000256" key="9">
    <source>
        <dbReference type="ARBA" id="ARBA00023010"/>
    </source>
</evidence>
<accession>A0A1M8A7R0</accession>
<proteinExistence type="inferred from homology"/>
<keyword evidence="10 12" id="KW-0496">Mitochondrion</keyword>
<evidence type="ECO:0000256" key="6">
    <source>
        <dbReference type="ARBA" id="ARBA00022927"/>
    </source>
</evidence>
<dbReference type="EMBL" id="LT671824">
    <property type="protein sequence ID" value="SHO78451.1"/>
    <property type="molecule type" value="Genomic_DNA"/>
</dbReference>
<evidence type="ECO:0000256" key="3">
    <source>
        <dbReference type="ARBA" id="ARBA00022448"/>
    </source>
</evidence>
<evidence type="ECO:0000256" key="1">
    <source>
        <dbReference type="ARBA" id="ARBA00004448"/>
    </source>
</evidence>
<comment type="function">
    <text evidence="12">Component of the PAM complex, a complex required for the translocation of transit peptide-containing proteins from the inner membrane into the mitochondrial matrix in an ATP-dependent manner.</text>
</comment>
<evidence type="ECO:0000256" key="12">
    <source>
        <dbReference type="RuleBase" id="RU367146"/>
    </source>
</evidence>
<dbReference type="Pfam" id="PF08566">
    <property type="entry name" value="Pam17"/>
    <property type="match status" value="1"/>
</dbReference>